<dbReference type="AlphaFoldDB" id="A0A066WK33"/>
<dbReference type="Proteomes" id="UP000027361">
    <property type="component" value="Unassembled WGS sequence"/>
</dbReference>
<evidence type="ECO:0000256" key="1">
    <source>
        <dbReference type="SAM" id="SignalP"/>
    </source>
</evidence>
<protein>
    <recommendedName>
        <fullName evidence="4">Ricin B lectin domain-containing protein</fullName>
    </recommendedName>
</protein>
<dbReference type="HOGENOM" id="CLU_1205510_0_0_1"/>
<dbReference type="EMBL" id="JMSN01000005">
    <property type="protein sequence ID" value="KDN52923.1"/>
    <property type="molecule type" value="Genomic_DNA"/>
</dbReference>
<dbReference type="RefSeq" id="XP_013245762.1">
    <property type="nucleotide sequence ID" value="XM_013390308.1"/>
</dbReference>
<keyword evidence="3" id="KW-1185">Reference proteome</keyword>
<proteinExistence type="predicted"/>
<sequence length="230" mass="25478">MATPTSIPFSQQQQYRRSGTKVNMQLLSVLLFALAAGATPVKRVQEVGCDAEPWSSGKLTLSPNSELDQTCNMHLSFSGVRNSYGHQVLTIAVKESQYETFDFVPCNSTTLGWYNGISTSPAGSIRAGILRSHNNRKYCVRAEELSSSTPTKFTAHSCNYDDDSGQVTQFWRLTTSAEGERLEFISTSSDSSLHRVFSYNVITSDDFNGRKRLQADPSKQDGSYLSFDHS</sequence>
<feature type="signal peptide" evidence="1">
    <location>
        <begin position="1"/>
        <end position="38"/>
    </location>
</feature>
<evidence type="ECO:0000313" key="2">
    <source>
        <dbReference type="EMBL" id="KDN52923.1"/>
    </source>
</evidence>
<accession>A0A066WK33</accession>
<comment type="caution">
    <text evidence="2">The sequence shown here is derived from an EMBL/GenBank/DDBJ whole genome shotgun (WGS) entry which is preliminary data.</text>
</comment>
<dbReference type="GeneID" id="25263604"/>
<evidence type="ECO:0000313" key="3">
    <source>
        <dbReference type="Proteomes" id="UP000027361"/>
    </source>
</evidence>
<feature type="chain" id="PRO_5001632993" description="Ricin B lectin domain-containing protein" evidence="1">
    <location>
        <begin position="39"/>
        <end position="230"/>
    </location>
</feature>
<reference evidence="2 3" key="1">
    <citation type="submission" date="2014-05" db="EMBL/GenBank/DDBJ databases">
        <title>Draft genome sequence of a rare smut relative, Tilletiaria anomala UBC 951.</title>
        <authorList>
            <consortium name="DOE Joint Genome Institute"/>
            <person name="Toome M."/>
            <person name="Kuo A."/>
            <person name="Henrissat B."/>
            <person name="Lipzen A."/>
            <person name="Tritt A."/>
            <person name="Yoshinaga Y."/>
            <person name="Zane M."/>
            <person name="Barry K."/>
            <person name="Grigoriev I.V."/>
            <person name="Spatafora J.W."/>
            <person name="Aimea M.C."/>
        </authorList>
    </citation>
    <scope>NUCLEOTIDE SEQUENCE [LARGE SCALE GENOMIC DNA]</scope>
    <source>
        <strain evidence="2 3">UBC 951</strain>
    </source>
</reference>
<keyword evidence="1" id="KW-0732">Signal</keyword>
<evidence type="ECO:0008006" key="4">
    <source>
        <dbReference type="Google" id="ProtNLM"/>
    </source>
</evidence>
<gene>
    <name evidence="2" type="ORF">K437DRAFT_253554</name>
</gene>
<dbReference type="InParanoid" id="A0A066WK33"/>
<name>A0A066WK33_TILAU</name>
<organism evidence="2 3">
    <name type="scientific">Tilletiaria anomala (strain ATCC 24038 / CBS 436.72 / UBC 951)</name>
    <dbReference type="NCBI Taxonomy" id="1037660"/>
    <lineage>
        <taxon>Eukaryota</taxon>
        <taxon>Fungi</taxon>
        <taxon>Dikarya</taxon>
        <taxon>Basidiomycota</taxon>
        <taxon>Ustilaginomycotina</taxon>
        <taxon>Exobasidiomycetes</taxon>
        <taxon>Georgefischeriales</taxon>
        <taxon>Tilletiariaceae</taxon>
        <taxon>Tilletiaria</taxon>
    </lineage>
</organism>